<dbReference type="InterPro" id="IPR014249">
    <property type="entry name" value="Spore_V_B"/>
</dbReference>
<reference evidence="9 10" key="1">
    <citation type="journal article" date="2021" name="Sci. Rep.">
        <title>The distribution of antibiotic resistance genes in chicken gut microbiota commensals.</title>
        <authorList>
            <person name="Juricova H."/>
            <person name="Matiasovicova J."/>
            <person name="Kubasova T."/>
            <person name="Cejkova D."/>
            <person name="Rychlik I."/>
        </authorList>
    </citation>
    <scope>NUCLEOTIDE SEQUENCE [LARGE SCALE GENOMIC DNA]</scope>
    <source>
        <strain evidence="9 10">An435</strain>
    </source>
</reference>
<dbReference type="EMBL" id="JACJLL010000033">
    <property type="protein sequence ID" value="MBM6819099.1"/>
    <property type="molecule type" value="Genomic_DNA"/>
</dbReference>
<evidence type="ECO:0000256" key="7">
    <source>
        <dbReference type="ARBA" id="ARBA00031636"/>
    </source>
</evidence>
<feature type="transmembrane region" description="Helical" evidence="8">
    <location>
        <begin position="87"/>
        <end position="110"/>
    </location>
</feature>
<proteinExistence type="inferred from homology"/>
<accession>A0ABS2FFV8</accession>
<comment type="subcellular location">
    <subcellularLocation>
        <location evidence="1">Membrane</location>
        <topology evidence="1">Multi-pass membrane protein</topology>
    </subcellularLocation>
</comment>
<dbReference type="Pfam" id="PF01943">
    <property type="entry name" value="Polysacc_synt"/>
    <property type="match status" value="1"/>
</dbReference>
<dbReference type="PANTHER" id="PTHR43298">
    <property type="entry name" value="MULTIDRUG RESISTANCE PROTEIN NORM-RELATED"/>
    <property type="match status" value="1"/>
</dbReference>
<feature type="transmembrane region" description="Helical" evidence="8">
    <location>
        <begin position="186"/>
        <end position="206"/>
    </location>
</feature>
<dbReference type="RefSeq" id="WP_148323634.1">
    <property type="nucleotide sequence ID" value="NZ_JACJLL010000033.1"/>
</dbReference>
<comment type="similarity">
    <text evidence="2">Belongs to the multi antimicrobial extrusion (MATE) (TC 2.A.66.1) family.</text>
</comment>
<evidence type="ECO:0000256" key="5">
    <source>
        <dbReference type="ARBA" id="ARBA00022989"/>
    </source>
</evidence>
<dbReference type="InterPro" id="IPR050222">
    <property type="entry name" value="MATE_MdtK"/>
</dbReference>
<evidence type="ECO:0000256" key="8">
    <source>
        <dbReference type="SAM" id="Phobius"/>
    </source>
</evidence>
<evidence type="ECO:0000256" key="4">
    <source>
        <dbReference type="ARBA" id="ARBA00022692"/>
    </source>
</evidence>
<evidence type="ECO:0000256" key="3">
    <source>
        <dbReference type="ARBA" id="ARBA00022448"/>
    </source>
</evidence>
<evidence type="ECO:0000256" key="6">
    <source>
        <dbReference type="ARBA" id="ARBA00023136"/>
    </source>
</evidence>
<feature type="transmembrane region" description="Helical" evidence="8">
    <location>
        <begin position="276"/>
        <end position="299"/>
    </location>
</feature>
<keyword evidence="6 8" id="KW-0472">Membrane</keyword>
<feature type="transmembrane region" description="Helical" evidence="8">
    <location>
        <begin position="320"/>
        <end position="340"/>
    </location>
</feature>
<protein>
    <recommendedName>
        <fullName evidence="7">Multidrug-efflux transporter</fullName>
    </recommendedName>
</protein>
<dbReference type="InterPro" id="IPR002797">
    <property type="entry name" value="Polysacc_synth"/>
</dbReference>
<feature type="transmembrane region" description="Helical" evidence="8">
    <location>
        <begin position="226"/>
        <end position="256"/>
    </location>
</feature>
<dbReference type="PANTHER" id="PTHR43298:SF2">
    <property type="entry name" value="FMN_FAD EXPORTER YEEO-RELATED"/>
    <property type="match status" value="1"/>
</dbReference>
<evidence type="ECO:0000313" key="9">
    <source>
        <dbReference type="EMBL" id="MBM6819099.1"/>
    </source>
</evidence>
<evidence type="ECO:0000313" key="10">
    <source>
        <dbReference type="Proteomes" id="UP000767334"/>
    </source>
</evidence>
<keyword evidence="10" id="KW-1185">Reference proteome</keyword>
<sequence>MEKDIFFKNSFFLTAANITTGILGFIFSMYLNNLAGPEGVALYGLVMPVYNLFICLMTAGIIAAISQRSAIYQSKGEYNNLFKTIRSVTFFNIIWSIVIGILVFFLAPYISKYGIKDVRTLNAIKVTCPAMIFIALSNILKGFFYGTSKIAVPAIIDISEKAMRIITIALLVYVFKAQSLSSLITLAYVSLALGELQSLILLFCYYKYTKKRMPTSNEIPESRAQLIFNVLVIYLPLCLNGFLGNTFATISTLIVPRQLVASGIDYSSALNLIGRFNGMALTIVTFPLIVVNSINTLLVPDLSQSISSGEYYSASQRIKTILKIAFLLGMATTIICQLIPDSLGQMFFQRDDLGLYIRLSSLSAPIFFVANTMFGILNGLNRQSIILRNSIIISVTEILCLYFFTAIPSINIFSYVITIFITSTLGLIINLREVKKHIELNLSFFNVVIFALIGILVYLILNLFTNRLLDGLFLSKNIIIIILTFGIFAYLSRFGLDED</sequence>
<feature type="transmembrane region" description="Helical" evidence="8">
    <location>
        <begin position="355"/>
        <end position="374"/>
    </location>
</feature>
<dbReference type="NCBIfam" id="TIGR02900">
    <property type="entry name" value="spore_V_B"/>
    <property type="match status" value="1"/>
</dbReference>
<organism evidence="9 10">
    <name type="scientific">Clostridium saudiense</name>
    <dbReference type="NCBI Taxonomy" id="1414720"/>
    <lineage>
        <taxon>Bacteria</taxon>
        <taxon>Bacillati</taxon>
        <taxon>Bacillota</taxon>
        <taxon>Clostridia</taxon>
        <taxon>Eubacteriales</taxon>
        <taxon>Clostridiaceae</taxon>
        <taxon>Clostridium</taxon>
    </lineage>
</organism>
<evidence type="ECO:0000256" key="1">
    <source>
        <dbReference type="ARBA" id="ARBA00004141"/>
    </source>
</evidence>
<feature type="transmembrane region" description="Helical" evidence="8">
    <location>
        <begin position="473"/>
        <end position="491"/>
    </location>
</feature>
<feature type="transmembrane region" description="Helical" evidence="8">
    <location>
        <begin position="43"/>
        <end position="66"/>
    </location>
</feature>
<feature type="transmembrane region" description="Helical" evidence="8">
    <location>
        <begin position="122"/>
        <end position="140"/>
    </location>
</feature>
<feature type="transmembrane region" description="Helical" evidence="8">
    <location>
        <begin position="161"/>
        <end position="180"/>
    </location>
</feature>
<feature type="transmembrane region" description="Helical" evidence="8">
    <location>
        <begin position="443"/>
        <end position="461"/>
    </location>
</feature>
<keyword evidence="4 8" id="KW-0812">Transmembrane</keyword>
<name>A0ABS2FFV8_9CLOT</name>
<keyword evidence="5 8" id="KW-1133">Transmembrane helix</keyword>
<dbReference type="Proteomes" id="UP000767334">
    <property type="component" value="Unassembled WGS sequence"/>
</dbReference>
<gene>
    <name evidence="9" type="primary">spoVB</name>
    <name evidence="9" type="ORF">H6A19_07060</name>
</gene>
<comment type="caution">
    <text evidence="9">The sequence shown here is derived from an EMBL/GenBank/DDBJ whole genome shotgun (WGS) entry which is preliminary data.</text>
</comment>
<feature type="transmembrane region" description="Helical" evidence="8">
    <location>
        <begin position="412"/>
        <end position="431"/>
    </location>
</feature>
<feature type="transmembrane region" description="Helical" evidence="8">
    <location>
        <begin position="386"/>
        <end position="406"/>
    </location>
</feature>
<evidence type="ECO:0000256" key="2">
    <source>
        <dbReference type="ARBA" id="ARBA00010199"/>
    </source>
</evidence>
<dbReference type="InterPro" id="IPR024923">
    <property type="entry name" value="PG_synth_SpoVB"/>
</dbReference>
<feature type="transmembrane region" description="Helical" evidence="8">
    <location>
        <begin position="12"/>
        <end position="31"/>
    </location>
</feature>
<dbReference type="PIRSF" id="PIRSF038958">
    <property type="entry name" value="PG_synth_SpoVB"/>
    <property type="match status" value="1"/>
</dbReference>
<keyword evidence="3" id="KW-0813">Transport</keyword>